<proteinExistence type="predicted"/>
<comment type="caution">
    <text evidence="2">The sequence shown here is derived from an EMBL/GenBank/DDBJ whole genome shotgun (WGS) entry which is preliminary data.</text>
</comment>
<reference evidence="2 3" key="1">
    <citation type="journal article" date="2016" name="Nat. Commun.">
        <title>Thousands of microbial genomes shed light on interconnected biogeochemical processes in an aquifer system.</title>
        <authorList>
            <person name="Anantharaman K."/>
            <person name="Brown C.T."/>
            <person name="Hug L.A."/>
            <person name="Sharon I."/>
            <person name="Castelle C.J."/>
            <person name="Probst A.J."/>
            <person name="Thomas B.C."/>
            <person name="Singh A."/>
            <person name="Wilkins M.J."/>
            <person name="Karaoz U."/>
            <person name="Brodie E.L."/>
            <person name="Williams K.H."/>
            <person name="Hubbard S.S."/>
            <person name="Banfield J.F."/>
        </authorList>
    </citation>
    <scope>NUCLEOTIDE SEQUENCE [LARGE SCALE GENOMIC DNA]</scope>
</reference>
<protein>
    <recommendedName>
        <fullName evidence="4">General secretion pathway GspH domain-containing protein</fullName>
    </recommendedName>
</protein>
<evidence type="ECO:0008006" key="4">
    <source>
        <dbReference type="Google" id="ProtNLM"/>
    </source>
</evidence>
<dbReference type="NCBIfam" id="TIGR02532">
    <property type="entry name" value="IV_pilin_GFxxxE"/>
    <property type="match status" value="1"/>
</dbReference>
<keyword evidence="1" id="KW-0472">Membrane</keyword>
<dbReference type="EMBL" id="MHRJ01000040">
    <property type="protein sequence ID" value="OHA21759.1"/>
    <property type="molecule type" value="Genomic_DNA"/>
</dbReference>
<dbReference type="Proteomes" id="UP000176493">
    <property type="component" value="Unassembled WGS sequence"/>
</dbReference>
<dbReference type="InterPro" id="IPR012902">
    <property type="entry name" value="N_methyl_site"/>
</dbReference>
<accession>A0A1G2MF17</accession>
<evidence type="ECO:0000313" key="2">
    <source>
        <dbReference type="EMBL" id="OHA21759.1"/>
    </source>
</evidence>
<organism evidence="2 3">
    <name type="scientific">Candidatus Taylorbacteria bacterium RIFCSPHIGHO2_02_49_25</name>
    <dbReference type="NCBI Taxonomy" id="1802305"/>
    <lineage>
        <taxon>Bacteria</taxon>
        <taxon>Candidatus Tayloriibacteriota</taxon>
    </lineage>
</organism>
<dbReference type="AlphaFoldDB" id="A0A1G2MF17"/>
<gene>
    <name evidence="2" type="ORF">A2W52_02245</name>
</gene>
<evidence type="ECO:0000313" key="3">
    <source>
        <dbReference type="Proteomes" id="UP000176493"/>
    </source>
</evidence>
<sequence>MNTELRIKEEKRKKHRFSLFFPTSYFILHTSSRKGFTIVEMIVAFGIFSVIMAVSVGSLASLLEANHKARALKTVVNNLHFAFENISRNVRTGSLYHCDITEGELTKTRDCANNPASSIIFTARNGKRIVYKYIPVGNGFGTLGRAIILPGQEGLLIDPAVFVPVTSPELRVEQLSFFVDGTSLSDKEQPRILIIMRGSMQGKSKVVSRFNFQTLVSQRLLDVEN</sequence>
<keyword evidence="1" id="KW-1133">Transmembrane helix</keyword>
<feature type="transmembrane region" description="Helical" evidence="1">
    <location>
        <begin position="43"/>
        <end position="63"/>
    </location>
</feature>
<name>A0A1G2MF17_9BACT</name>
<evidence type="ECO:0000256" key="1">
    <source>
        <dbReference type="SAM" id="Phobius"/>
    </source>
</evidence>
<dbReference type="Pfam" id="PF07963">
    <property type="entry name" value="N_methyl"/>
    <property type="match status" value="1"/>
</dbReference>
<keyword evidence="1" id="KW-0812">Transmembrane</keyword>